<dbReference type="STRING" id="926569.ANT_02780"/>
<accession>E8MZX7</accession>
<dbReference type="HAMAP" id="MF_00528">
    <property type="entry name" value="Maf"/>
    <property type="match status" value="1"/>
</dbReference>
<dbReference type="FunCoup" id="E8MZX7">
    <property type="interactions" value="327"/>
</dbReference>
<gene>
    <name evidence="4" type="primary">maf</name>
    <name evidence="4" type="ordered locus">ANT_02780</name>
</gene>
<dbReference type="HOGENOM" id="CLU_040416_0_0_0"/>
<dbReference type="InterPro" id="IPR003697">
    <property type="entry name" value="Maf-like"/>
</dbReference>
<dbReference type="Gene3D" id="3.90.950.10">
    <property type="match status" value="1"/>
</dbReference>
<dbReference type="Proteomes" id="UP000008922">
    <property type="component" value="Chromosome"/>
</dbReference>
<comment type="catalytic activity">
    <reaction evidence="3">
        <text>dTTP + H2O = dTMP + diphosphate + H(+)</text>
        <dbReference type="Rhea" id="RHEA:28534"/>
        <dbReference type="ChEBI" id="CHEBI:15377"/>
        <dbReference type="ChEBI" id="CHEBI:15378"/>
        <dbReference type="ChEBI" id="CHEBI:33019"/>
        <dbReference type="ChEBI" id="CHEBI:37568"/>
        <dbReference type="ChEBI" id="CHEBI:63528"/>
        <dbReference type="EC" id="3.6.1.9"/>
    </reaction>
</comment>
<dbReference type="NCBIfam" id="TIGR00172">
    <property type="entry name" value="maf"/>
    <property type="match status" value="1"/>
</dbReference>
<dbReference type="GO" id="GO:0005737">
    <property type="term" value="C:cytoplasm"/>
    <property type="evidence" value="ECO:0007669"/>
    <property type="project" value="UniProtKB-SubCell"/>
</dbReference>
<dbReference type="PANTHER" id="PTHR43213:SF5">
    <property type="entry name" value="BIFUNCTIONAL DTTP_UTP PYROPHOSPHATASE_METHYLTRANSFERASE PROTEIN-RELATED"/>
    <property type="match status" value="1"/>
</dbReference>
<evidence type="ECO:0000256" key="1">
    <source>
        <dbReference type="ARBA" id="ARBA00001968"/>
    </source>
</evidence>
<feature type="site" description="Important for substrate specificity" evidence="3">
    <location>
        <position position="14"/>
    </location>
</feature>
<dbReference type="OrthoDB" id="9807767at2"/>
<keyword evidence="2 3" id="KW-0378">Hydrolase</keyword>
<comment type="function">
    <text evidence="3">Nucleoside triphosphate pyrophosphatase that hydrolyzes dTTP and UTP. May have a dual role in cell division arrest and in preventing the incorporation of modified nucleotides into cellular nucleic acids.</text>
</comment>
<comment type="subcellular location">
    <subcellularLocation>
        <location evidence="3">Cytoplasm</location>
    </subcellularLocation>
</comment>
<evidence type="ECO:0000256" key="2">
    <source>
        <dbReference type="ARBA" id="ARBA00022801"/>
    </source>
</evidence>
<evidence type="ECO:0000313" key="4">
    <source>
        <dbReference type="EMBL" id="BAJ62312.1"/>
    </source>
</evidence>
<keyword evidence="3" id="KW-0963">Cytoplasm</keyword>
<keyword evidence="5" id="KW-1185">Reference proteome</keyword>
<feature type="active site" description="Proton acceptor" evidence="3">
    <location>
        <position position="72"/>
    </location>
</feature>
<reference evidence="4 5" key="1">
    <citation type="submission" date="2010-12" db="EMBL/GenBank/DDBJ databases">
        <title>Whole genome sequence of Anaerolinea thermophila UNI-1.</title>
        <authorList>
            <person name="Narita-Yamada S."/>
            <person name="Kishi E."/>
            <person name="Watanabe Y."/>
            <person name="Takasaki K."/>
            <person name="Ankai A."/>
            <person name="Oguchi A."/>
            <person name="Fukui S."/>
            <person name="Takahashi M."/>
            <person name="Yashiro I."/>
            <person name="Hosoyama A."/>
            <person name="Sekiguchi Y."/>
            <person name="Hanada S."/>
            <person name="Fujita N."/>
        </authorList>
    </citation>
    <scope>NUCLEOTIDE SEQUENCE [LARGE SCALE GENOMIC DNA]</scope>
    <source>
        <strain evidence="5">DSM 14523 / JCM 11388 / NBRC 100420 / UNI-1</strain>
    </source>
</reference>
<dbReference type="GO" id="GO:0036218">
    <property type="term" value="F:dTTP diphosphatase activity"/>
    <property type="evidence" value="ECO:0007669"/>
    <property type="project" value="RHEA"/>
</dbReference>
<dbReference type="Pfam" id="PF02545">
    <property type="entry name" value="Maf"/>
    <property type="match status" value="1"/>
</dbReference>
<dbReference type="AlphaFoldDB" id="E8MZX7"/>
<dbReference type="EC" id="3.6.1.9" evidence="3"/>
<dbReference type="PANTHER" id="PTHR43213">
    <property type="entry name" value="BIFUNCTIONAL DTTP/UTP PYROPHOSPHATASE/METHYLTRANSFERASE PROTEIN-RELATED"/>
    <property type="match status" value="1"/>
</dbReference>
<dbReference type="eggNOG" id="COG0424">
    <property type="taxonomic scope" value="Bacteria"/>
</dbReference>
<keyword evidence="3" id="KW-0546">Nucleotide metabolism</keyword>
<comment type="caution">
    <text evidence="3">Lacks conserved residue(s) required for the propagation of feature annotation.</text>
</comment>
<proteinExistence type="inferred from homology"/>
<dbReference type="InterPro" id="IPR029001">
    <property type="entry name" value="ITPase-like_fam"/>
</dbReference>
<sequence>MQKPVLILASNSPRRRQLLGLTGREFLVRPSDVDETPLPGETPDAYVLRLAEDKARATAEHAPAEAWVIASDTTVALEGRILGKPEDAAEARAMLTALRDRMHDVYTAVALFHPASGQMLSEVCHTGVHMRAYTDEEIEAYIATGDPMDKAGAYGIQHAGFSCVDALDGCYASVMGLPLCHLERLMRGVGLAAEVDVPEVCQRFLAYDCPVFSSILQDSASGREAFSS</sequence>
<name>E8MZX7_ANATU</name>
<dbReference type="InParanoid" id="E8MZX7"/>
<dbReference type="RefSeq" id="WP_013558709.1">
    <property type="nucleotide sequence ID" value="NC_014960.1"/>
</dbReference>
<dbReference type="KEGG" id="atm:ANT_02780"/>
<organism evidence="4 5">
    <name type="scientific">Anaerolinea thermophila (strain DSM 14523 / JCM 11388 / NBRC 100420 / UNI-1)</name>
    <dbReference type="NCBI Taxonomy" id="926569"/>
    <lineage>
        <taxon>Bacteria</taxon>
        <taxon>Bacillati</taxon>
        <taxon>Chloroflexota</taxon>
        <taxon>Anaerolineae</taxon>
        <taxon>Anaerolineales</taxon>
        <taxon>Anaerolineaceae</taxon>
        <taxon>Anaerolinea</taxon>
    </lineage>
</organism>
<dbReference type="GO" id="GO:0036221">
    <property type="term" value="F:UTP diphosphatase activity"/>
    <property type="evidence" value="ECO:0007669"/>
    <property type="project" value="RHEA"/>
</dbReference>
<dbReference type="EMBL" id="AP012029">
    <property type="protein sequence ID" value="BAJ62312.1"/>
    <property type="molecule type" value="Genomic_DNA"/>
</dbReference>
<dbReference type="PIRSF" id="PIRSF006305">
    <property type="entry name" value="Maf"/>
    <property type="match status" value="1"/>
</dbReference>
<protein>
    <recommendedName>
        <fullName evidence="3">dTTP/UTP pyrophosphatase</fullName>
        <shortName evidence="3">dTTPase/UTPase</shortName>
        <ecNumber evidence="3">3.6.1.9</ecNumber>
    </recommendedName>
    <alternativeName>
        <fullName evidence="3">Nucleoside triphosphate pyrophosphatase</fullName>
    </alternativeName>
    <alternativeName>
        <fullName evidence="3">Nucleotide pyrophosphatase</fullName>
        <shortName evidence="3">Nucleotide PPase</shortName>
    </alternativeName>
</protein>
<evidence type="ECO:0000313" key="5">
    <source>
        <dbReference type="Proteomes" id="UP000008922"/>
    </source>
</evidence>
<dbReference type="SUPFAM" id="SSF52972">
    <property type="entry name" value="ITPase-like"/>
    <property type="match status" value="1"/>
</dbReference>
<comment type="similarity">
    <text evidence="3">Belongs to the Maf family. YhdE subfamily.</text>
</comment>
<dbReference type="GO" id="GO:0009117">
    <property type="term" value="P:nucleotide metabolic process"/>
    <property type="evidence" value="ECO:0007669"/>
    <property type="project" value="UniProtKB-KW"/>
</dbReference>
<evidence type="ECO:0000256" key="3">
    <source>
        <dbReference type="HAMAP-Rule" id="MF_00528"/>
    </source>
</evidence>
<dbReference type="CDD" id="cd00555">
    <property type="entry name" value="Maf"/>
    <property type="match status" value="1"/>
</dbReference>
<comment type="catalytic activity">
    <reaction evidence="3">
        <text>UTP + H2O = UMP + diphosphate + H(+)</text>
        <dbReference type="Rhea" id="RHEA:29395"/>
        <dbReference type="ChEBI" id="CHEBI:15377"/>
        <dbReference type="ChEBI" id="CHEBI:15378"/>
        <dbReference type="ChEBI" id="CHEBI:33019"/>
        <dbReference type="ChEBI" id="CHEBI:46398"/>
        <dbReference type="ChEBI" id="CHEBI:57865"/>
        <dbReference type="EC" id="3.6.1.9"/>
    </reaction>
</comment>
<comment type="cofactor">
    <cofactor evidence="1 3">
        <name>a divalent metal cation</name>
        <dbReference type="ChEBI" id="CHEBI:60240"/>
    </cofactor>
</comment>
<feature type="site" description="Important for substrate specificity" evidence="3">
    <location>
        <position position="73"/>
    </location>
</feature>
<feature type="site" description="Important for substrate specificity" evidence="3">
    <location>
        <position position="157"/>
    </location>
</feature>